<dbReference type="InterPro" id="IPR000980">
    <property type="entry name" value="SH2"/>
</dbReference>
<dbReference type="PANTHER" id="PTHR19969:SF5">
    <property type="entry name" value="CRK-LIKE PROTEIN"/>
    <property type="match status" value="1"/>
</dbReference>
<protein>
    <recommendedName>
        <fullName evidence="3">SH2 domain-containing protein</fullName>
    </recommendedName>
</protein>
<evidence type="ECO:0000256" key="2">
    <source>
        <dbReference type="PROSITE-ProRule" id="PRU00191"/>
    </source>
</evidence>
<feature type="domain" description="SH2" evidence="3">
    <location>
        <begin position="29"/>
        <end position="120"/>
    </location>
</feature>
<evidence type="ECO:0000313" key="5">
    <source>
        <dbReference type="Proteomes" id="UP000676336"/>
    </source>
</evidence>
<keyword evidence="1 2" id="KW-0727">SH2 domain</keyword>
<dbReference type="Gene3D" id="3.30.505.10">
    <property type="entry name" value="SH2 domain"/>
    <property type="match status" value="1"/>
</dbReference>
<dbReference type="GO" id="GO:0016477">
    <property type="term" value="P:cell migration"/>
    <property type="evidence" value="ECO:0007669"/>
    <property type="project" value="TreeGrafter"/>
</dbReference>
<dbReference type="SMART" id="SM00252">
    <property type="entry name" value="SH2"/>
    <property type="match status" value="1"/>
</dbReference>
<evidence type="ECO:0000313" key="4">
    <source>
        <dbReference type="EMBL" id="CAF5208944.1"/>
    </source>
</evidence>
<dbReference type="SUPFAM" id="SSF55550">
    <property type="entry name" value="SH2 domain"/>
    <property type="match status" value="1"/>
</dbReference>
<dbReference type="GO" id="GO:0030971">
    <property type="term" value="F:receptor tyrosine kinase binding"/>
    <property type="evidence" value="ECO:0007669"/>
    <property type="project" value="TreeGrafter"/>
</dbReference>
<accession>A0A8S3IXW6</accession>
<evidence type="ECO:0000256" key="1">
    <source>
        <dbReference type="ARBA" id="ARBA00022999"/>
    </source>
</evidence>
<feature type="non-terminal residue" evidence="4">
    <location>
        <position position="1"/>
    </location>
</feature>
<dbReference type="AlphaFoldDB" id="A0A8S3IXW6"/>
<dbReference type="PANTHER" id="PTHR19969">
    <property type="entry name" value="SH2-SH3 ADAPTOR PROTEIN-RELATED"/>
    <property type="match status" value="1"/>
</dbReference>
<dbReference type="PROSITE" id="PS50001">
    <property type="entry name" value="SH2"/>
    <property type="match status" value="1"/>
</dbReference>
<proteinExistence type="predicted"/>
<reference evidence="4" key="1">
    <citation type="submission" date="2021-02" db="EMBL/GenBank/DDBJ databases">
        <authorList>
            <person name="Nowell W R."/>
        </authorList>
    </citation>
    <scope>NUCLEOTIDE SEQUENCE</scope>
</reference>
<dbReference type="GO" id="GO:0007167">
    <property type="term" value="P:enzyme-linked receptor protein signaling pathway"/>
    <property type="evidence" value="ECO:0007669"/>
    <property type="project" value="TreeGrafter"/>
</dbReference>
<name>A0A8S3IXW6_9BILA</name>
<comment type="caution">
    <text evidence="4">The sequence shown here is derived from an EMBL/GenBank/DDBJ whole genome shotgun (WGS) entry which is preliminary data.</text>
</comment>
<dbReference type="PRINTS" id="PR00401">
    <property type="entry name" value="SH2DOMAIN"/>
</dbReference>
<dbReference type="Proteomes" id="UP000676336">
    <property type="component" value="Unassembled WGS sequence"/>
</dbReference>
<dbReference type="GO" id="GO:0035591">
    <property type="term" value="F:signaling adaptor activity"/>
    <property type="evidence" value="ECO:0007669"/>
    <property type="project" value="TreeGrafter"/>
</dbReference>
<dbReference type="EMBL" id="CAJOBI010338109">
    <property type="protein sequence ID" value="CAF5208944.1"/>
    <property type="molecule type" value="Genomic_DNA"/>
</dbReference>
<dbReference type="Pfam" id="PF00017">
    <property type="entry name" value="SH2"/>
    <property type="match status" value="1"/>
</dbReference>
<sequence>MKYFSLSFVLLITRSPESQLKSSSSSYSWNFGKLPRVRAEQLLIDELMGTFLIRESEHYPGDLTLSIKDDAKIQHYRVKLDSIRHTYTVDDEIFFPDLRLLVEHYELDADGLCCRLEKALNNKQDTVDSIKIGGTVQQQQTSPVVVIPSQTSSTIDCRELYLGKLIGSGEFA</sequence>
<dbReference type="InterPro" id="IPR036860">
    <property type="entry name" value="SH2_dom_sf"/>
</dbReference>
<gene>
    <name evidence="4" type="ORF">SMN809_LOCUS77743</name>
</gene>
<evidence type="ECO:0000259" key="3">
    <source>
        <dbReference type="PROSITE" id="PS50001"/>
    </source>
</evidence>
<dbReference type="InterPro" id="IPR051184">
    <property type="entry name" value="Tyrosine-phos_adapter"/>
</dbReference>
<organism evidence="4 5">
    <name type="scientific">Rotaria magnacalcarata</name>
    <dbReference type="NCBI Taxonomy" id="392030"/>
    <lineage>
        <taxon>Eukaryota</taxon>
        <taxon>Metazoa</taxon>
        <taxon>Spiralia</taxon>
        <taxon>Gnathifera</taxon>
        <taxon>Rotifera</taxon>
        <taxon>Eurotatoria</taxon>
        <taxon>Bdelloidea</taxon>
        <taxon>Philodinida</taxon>
        <taxon>Philodinidae</taxon>
        <taxon>Rotaria</taxon>
    </lineage>
</organism>
<dbReference type="GO" id="GO:0005737">
    <property type="term" value="C:cytoplasm"/>
    <property type="evidence" value="ECO:0007669"/>
    <property type="project" value="TreeGrafter"/>
</dbReference>